<name>V4B0I2_LOTGI</name>
<dbReference type="AlphaFoldDB" id="V4B0I2"/>
<comment type="catalytic activity">
    <reaction evidence="9">
        <text>N-(9Z-octadecenoyl) ethanolamine + H2O = ethanolamine + (9Z)-octadecenoate</text>
        <dbReference type="Rhea" id="RHEA:45060"/>
        <dbReference type="ChEBI" id="CHEBI:15377"/>
        <dbReference type="ChEBI" id="CHEBI:30823"/>
        <dbReference type="ChEBI" id="CHEBI:57603"/>
        <dbReference type="ChEBI" id="CHEBI:71466"/>
    </reaction>
    <physiologicalReaction direction="left-to-right" evidence="9">
        <dbReference type="Rhea" id="RHEA:45061"/>
    </physiologicalReaction>
</comment>
<feature type="coiled-coil region" evidence="20">
    <location>
        <begin position="47"/>
        <end position="74"/>
    </location>
</feature>
<keyword evidence="4" id="KW-0597">Phosphoprotein</keyword>
<keyword evidence="23" id="KW-1185">Reference proteome</keyword>
<evidence type="ECO:0000256" key="19">
    <source>
        <dbReference type="PIRSR" id="PIRSR001221-2"/>
    </source>
</evidence>
<comment type="similarity">
    <text evidence="2">Belongs to the amidase family.</text>
</comment>
<keyword evidence="5" id="KW-0378">Hydrolase</keyword>
<dbReference type="SUPFAM" id="SSF75304">
    <property type="entry name" value="Amidase signature (AS) enzymes"/>
    <property type="match status" value="1"/>
</dbReference>
<sequence>MPRSEFSHHFSRVHDIPPKCWKIAGLVAVSVISAKVIVKLVKRRNRRLKIKGKQDELREAKARLKQQLQNDQITKEKSEKITRLSITELQAKLQKDELKAVDVLKAYQFKALEVNESTNCIVEPIVEAEAWARDLDKMKGPKGLLHGIPFSIKESYNLKGYDVTAGLSYFIHRPVDNDAVLVKAIKDAGGIPFVRTNIPQTMYTYECSNPIYGVTTNPHDASRCPGGSSGGEGAIIGGGGSIVGIGSDIGGSIRIPSHMCGIAGLKPTVQRLSGSNTFHDTDGQRNVLPSVGPMARSVDGVVLAMKAFLSESMFTSDNYIPPLPFNNQVYESKKPLRIGYYTYDNVIHPVPACVRAVKEAKTALEKLGHTLVPFTPPDVDKALPFLFVTSVFGDNCYEMGKYLKNDEIDKTFFLNYHLYQTIPRGLKKLLAYIVRIKDRVAGDILLNNGVLYTQDWWNLATKISLYKNKVTQKWKDENLDAVLSPGFGCTALPSYKSAEVSTVLSYTTIWNLLNFPAGSVRVTNVDQQDQSDLNNTEVYPAQSFIERELKKLCTDSVGLPVNVQCIALPFQEEVVLRLMKEIEFNV</sequence>
<evidence type="ECO:0000256" key="15">
    <source>
        <dbReference type="ARBA" id="ARBA00052458"/>
    </source>
</evidence>
<dbReference type="Gene3D" id="3.90.1300.10">
    <property type="entry name" value="Amidase signature (AS) domain"/>
    <property type="match status" value="1"/>
</dbReference>
<evidence type="ECO:0000256" key="11">
    <source>
        <dbReference type="ARBA" id="ARBA00050294"/>
    </source>
</evidence>
<evidence type="ECO:0000256" key="1">
    <source>
        <dbReference type="ARBA" id="ARBA00000208"/>
    </source>
</evidence>
<comment type="catalytic activity">
    <reaction evidence="10">
        <text>N-(5Z,8Z,11Z,14Z-eicosatetraenoyl)-ethanolamine + H2O = ethanolamine + (5Z,8Z,11Z,14Z)-eicosatetraenoate</text>
        <dbReference type="Rhea" id="RHEA:26136"/>
        <dbReference type="ChEBI" id="CHEBI:2700"/>
        <dbReference type="ChEBI" id="CHEBI:15377"/>
        <dbReference type="ChEBI" id="CHEBI:32395"/>
        <dbReference type="ChEBI" id="CHEBI:57603"/>
        <dbReference type="EC" id="3.5.1.99"/>
    </reaction>
    <physiologicalReaction direction="left-to-right" evidence="10">
        <dbReference type="Rhea" id="RHEA:26137"/>
    </physiologicalReaction>
</comment>
<evidence type="ECO:0000256" key="13">
    <source>
        <dbReference type="ARBA" id="ARBA00051346"/>
    </source>
</evidence>
<feature type="domain" description="Amidase" evidence="21">
    <location>
        <begin position="102"/>
        <end position="576"/>
    </location>
</feature>
<gene>
    <name evidence="22" type="ORF">LOTGIDRAFT_237604</name>
</gene>
<dbReference type="Pfam" id="PF01425">
    <property type="entry name" value="Amidase"/>
    <property type="match status" value="1"/>
</dbReference>
<dbReference type="OrthoDB" id="6428749at2759"/>
<evidence type="ECO:0000256" key="17">
    <source>
        <dbReference type="ARBA" id="ARBA00077216"/>
    </source>
</evidence>
<evidence type="ECO:0000256" key="14">
    <source>
        <dbReference type="ARBA" id="ARBA00051454"/>
    </source>
</evidence>
<evidence type="ECO:0000313" key="22">
    <source>
        <dbReference type="EMBL" id="ESP03598.1"/>
    </source>
</evidence>
<feature type="active site" description="Acyl-ester intermediate" evidence="18">
    <location>
        <position position="252"/>
    </location>
</feature>
<comment type="catalytic activity">
    <reaction evidence="15">
        <text>N-docosanoyl-ethanolamine + H2O = docosanoate + ethanolamine</text>
        <dbReference type="Rhea" id="RHEA:63128"/>
        <dbReference type="ChEBI" id="CHEBI:15377"/>
        <dbReference type="ChEBI" id="CHEBI:23858"/>
        <dbReference type="ChEBI" id="CHEBI:57603"/>
        <dbReference type="ChEBI" id="CHEBI:146186"/>
    </reaction>
    <physiologicalReaction direction="left-to-right" evidence="15">
        <dbReference type="Rhea" id="RHEA:63129"/>
    </physiologicalReaction>
</comment>
<evidence type="ECO:0000256" key="6">
    <source>
        <dbReference type="ARBA" id="ARBA00022963"/>
    </source>
</evidence>
<comment type="catalytic activity">
    <reaction evidence="12">
        <text>N-(15Z-tetracosenoyl)-ethanolamine + H2O = (15Z)-tetracosenoate + ethanolamine</text>
        <dbReference type="Rhea" id="RHEA:63144"/>
        <dbReference type="ChEBI" id="CHEBI:15377"/>
        <dbReference type="ChEBI" id="CHEBI:32392"/>
        <dbReference type="ChEBI" id="CHEBI:57603"/>
        <dbReference type="ChEBI" id="CHEBI:146187"/>
    </reaction>
    <physiologicalReaction direction="left-to-right" evidence="12">
        <dbReference type="Rhea" id="RHEA:63145"/>
    </physiologicalReaction>
</comment>
<dbReference type="GeneID" id="20250501"/>
<dbReference type="STRING" id="225164.V4B0I2"/>
<dbReference type="GO" id="GO:0017064">
    <property type="term" value="F:fatty acid amide hydrolase activity"/>
    <property type="evidence" value="ECO:0007669"/>
    <property type="project" value="UniProtKB-EC"/>
</dbReference>
<evidence type="ECO:0000256" key="4">
    <source>
        <dbReference type="ARBA" id="ARBA00022553"/>
    </source>
</evidence>
<evidence type="ECO:0000256" key="9">
    <source>
        <dbReference type="ARBA" id="ARBA00048052"/>
    </source>
</evidence>
<dbReference type="EC" id="3.5.1.99" evidence="3"/>
<comment type="catalytic activity">
    <reaction evidence="14">
        <text>N-octadecanoyl ethanolamine + H2O = octadecanoate + ethanolamine</text>
        <dbReference type="Rhea" id="RHEA:63124"/>
        <dbReference type="ChEBI" id="CHEBI:15377"/>
        <dbReference type="ChEBI" id="CHEBI:25629"/>
        <dbReference type="ChEBI" id="CHEBI:57603"/>
        <dbReference type="ChEBI" id="CHEBI:85299"/>
    </reaction>
    <physiologicalReaction direction="left-to-right" evidence="14">
        <dbReference type="Rhea" id="RHEA:63125"/>
    </physiologicalReaction>
</comment>
<evidence type="ECO:0000256" key="18">
    <source>
        <dbReference type="PIRSR" id="PIRSR001221-1"/>
    </source>
</evidence>
<evidence type="ECO:0000256" key="3">
    <source>
        <dbReference type="ARBA" id="ARBA00012112"/>
    </source>
</evidence>
<dbReference type="RefSeq" id="XP_009045686.1">
    <property type="nucleotide sequence ID" value="XM_009047438.1"/>
</dbReference>
<evidence type="ECO:0000313" key="23">
    <source>
        <dbReference type="Proteomes" id="UP000030746"/>
    </source>
</evidence>
<evidence type="ECO:0000256" key="20">
    <source>
        <dbReference type="SAM" id="Coils"/>
    </source>
</evidence>
<accession>V4B0I2</accession>
<dbReference type="InterPro" id="IPR036928">
    <property type="entry name" value="AS_sf"/>
</dbReference>
<evidence type="ECO:0000259" key="21">
    <source>
        <dbReference type="Pfam" id="PF01425"/>
    </source>
</evidence>
<dbReference type="InterPro" id="IPR023631">
    <property type="entry name" value="Amidase_dom"/>
</dbReference>
<evidence type="ECO:0000256" key="8">
    <source>
        <dbReference type="ARBA" id="ARBA00047450"/>
    </source>
</evidence>
<feature type="binding site" evidence="19">
    <location>
        <begin position="249"/>
        <end position="252"/>
    </location>
    <ligand>
        <name>substrate</name>
    </ligand>
</feature>
<comment type="catalytic activity">
    <reaction evidence="13">
        <text>N-(9Z-hexadecenoyl) ethanolamine + H2O = (9Z)-hexadecenoate + ethanolamine</text>
        <dbReference type="Rhea" id="RHEA:35563"/>
        <dbReference type="ChEBI" id="CHEBI:15377"/>
        <dbReference type="ChEBI" id="CHEBI:32372"/>
        <dbReference type="ChEBI" id="CHEBI:57603"/>
        <dbReference type="ChEBI" id="CHEBI:71465"/>
    </reaction>
    <physiologicalReaction direction="left-to-right" evidence="13">
        <dbReference type="Rhea" id="RHEA:35564"/>
    </physiologicalReaction>
</comment>
<evidence type="ECO:0000256" key="2">
    <source>
        <dbReference type="ARBA" id="ARBA00009199"/>
    </source>
</evidence>
<reference evidence="22 23" key="1">
    <citation type="journal article" date="2013" name="Nature">
        <title>Insights into bilaterian evolution from three spiralian genomes.</title>
        <authorList>
            <person name="Simakov O."/>
            <person name="Marletaz F."/>
            <person name="Cho S.J."/>
            <person name="Edsinger-Gonzales E."/>
            <person name="Havlak P."/>
            <person name="Hellsten U."/>
            <person name="Kuo D.H."/>
            <person name="Larsson T."/>
            <person name="Lv J."/>
            <person name="Arendt D."/>
            <person name="Savage R."/>
            <person name="Osoegawa K."/>
            <person name="de Jong P."/>
            <person name="Grimwood J."/>
            <person name="Chapman J.A."/>
            <person name="Shapiro H."/>
            <person name="Aerts A."/>
            <person name="Otillar R.P."/>
            <person name="Terry A.Y."/>
            <person name="Boore J.L."/>
            <person name="Grigoriev I.V."/>
            <person name="Lindberg D.R."/>
            <person name="Seaver E.C."/>
            <person name="Weisblat D.A."/>
            <person name="Putnam N.H."/>
            <person name="Rokhsar D.S."/>
        </authorList>
    </citation>
    <scope>NUCLEOTIDE SEQUENCE [LARGE SCALE GENOMIC DNA]</scope>
</reference>
<dbReference type="Proteomes" id="UP000030746">
    <property type="component" value="Unassembled WGS sequence"/>
</dbReference>
<organism evidence="22 23">
    <name type="scientific">Lottia gigantea</name>
    <name type="common">Giant owl limpet</name>
    <dbReference type="NCBI Taxonomy" id="225164"/>
    <lineage>
        <taxon>Eukaryota</taxon>
        <taxon>Metazoa</taxon>
        <taxon>Spiralia</taxon>
        <taxon>Lophotrochozoa</taxon>
        <taxon>Mollusca</taxon>
        <taxon>Gastropoda</taxon>
        <taxon>Patellogastropoda</taxon>
        <taxon>Lottioidea</taxon>
        <taxon>Lottiidae</taxon>
        <taxon>Lottia</taxon>
    </lineage>
</organism>
<evidence type="ECO:0000256" key="5">
    <source>
        <dbReference type="ARBA" id="ARBA00022801"/>
    </source>
</evidence>
<dbReference type="GO" id="GO:0004040">
    <property type="term" value="F:amidase activity"/>
    <property type="evidence" value="ECO:0007669"/>
    <property type="project" value="TreeGrafter"/>
</dbReference>
<comment type="catalytic activity">
    <reaction evidence="1">
        <text>(9Z)-octadecenamide + H2O = (9Z)-octadecenoate + NH4(+)</text>
        <dbReference type="Rhea" id="RHEA:26506"/>
        <dbReference type="ChEBI" id="CHEBI:15377"/>
        <dbReference type="ChEBI" id="CHEBI:28938"/>
        <dbReference type="ChEBI" id="CHEBI:30823"/>
        <dbReference type="ChEBI" id="CHEBI:116314"/>
        <dbReference type="EC" id="3.5.1.99"/>
    </reaction>
    <physiologicalReaction direction="left-to-right" evidence="1">
        <dbReference type="Rhea" id="RHEA:26507"/>
    </physiologicalReaction>
</comment>
<proteinExistence type="inferred from homology"/>
<dbReference type="CTD" id="20250501"/>
<dbReference type="InterPro" id="IPR052096">
    <property type="entry name" value="Endocannabinoid_amidase"/>
</dbReference>
<comment type="catalytic activity">
    <reaction evidence="16">
        <text>N-(5Z,8Z,11Z,14Z)-eicosatetraenoyl-glycine + H2O = (5Z,8Z,11Z,14Z)-eicosatetraenoate + glycine</text>
        <dbReference type="Rhea" id="RHEA:64108"/>
        <dbReference type="ChEBI" id="CHEBI:15377"/>
        <dbReference type="ChEBI" id="CHEBI:32395"/>
        <dbReference type="ChEBI" id="CHEBI:57305"/>
        <dbReference type="ChEBI" id="CHEBI:59002"/>
    </reaction>
    <physiologicalReaction direction="left-to-right" evidence="16">
        <dbReference type="Rhea" id="RHEA:64109"/>
    </physiologicalReaction>
</comment>
<feature type="active site" description="Charge relay system" evidence="18">
    <location>
        <position position="228"/>
    </location>
</feature>
<dbReference type="PROSITE" id="PS00571">
    <property type="entry name" value="AMIDASES"/>
    <property type="match status" value="1"/>
</dbReference>
<dbReference type="InterPro" id="IPR020556">
    <property type="entry name" value="Amidase_CS"/>
</dbReference>
<dbReference type="PIRSF" id="PIRSF001221">
    <property type="entry name" value="Amidase_fungi"/>
    <property type="match status" value="1"/>
</dbReference>
<dbReference type="GO" id="GO:0009062">
    <property type="term" value="P:fatty acid catabolic process"/>
    <property type="evidence" value="ECO:0007669"/>
    <property type="project" value="TreeGrafter"/>
</dbReference>
<feature type="binding site" evidence="19">
    <location>
        <position position="202"/>
    </location>
    <ligand>
        <name>substrate</name>
    </ligand>
</feature>
<dbReference type="HOGENOM" id="CLU_009600_9_3_1"/>
<keyword evidence="6" id="KW-0442">Lipid degradation</keyword>
<evidence type="ECO:0000256" key="16">
    <source>
        <dbReference type="ARBA" id="ARBA00052709"/>
    </source>
</evidence>
<comment type="catalytic activity">
    <reaction evidence="11">
        <text>N-(5Z,8Z,11Z,14Z-eicosatetraenoyl)-L-serine + H2O = (5Z,8Z,11Z,14Z)-eicosatetraenoate + L-serine</text>
        <dbReference type="Rhea" id="RHEA:64116"/>
        <dbReference type="ChEBI" id="CHEBI:15377"/>
        <dbReference type="ChEBI" id="CHEBI:32395"/>
        <dbReference type="ChEBI" id="CHEBI:33384"/>
        <dbReference type="ChEBI" id="CHEBI:149697"/>
    </reaction>
    <physiologicalReaction direction="left-to-right" evidence="11">
        <dbReference type="Rhea" id="RHEA:64117"/>
    </physiologicalReaction>
</comment>
<evidence type="ECO:0000256" key="10">
    <source>
        <dbReference type="ARBA" id="ARBA00048606"/>
    </source>
</evidence>
<feature type="binding site" evidence="19">
    <location>
        <position position="228"/>
    </location>
    <ligand>
        <name>substrate</name>
    </ligand>
</feature>
<dbReference type="FunFam" id="3.90.1300.10:FF:000001">
    <property type="entry name" value="Fatty-acid amide hydrolase 1"/>
    <property type="match status" value="1"/>
</dbReference>
<dbReference type="EMBL" id="KB199952">
    <property type="protein sequence ID" value="ESP03598.1"/>
    <property type="molecule type" value="Genomic_DNA"/>
</dbReference>
<dbReference type="PANTHER" id="PTHR45847:SF6">
    <property type="entry name" value="FATTY ACID AMIDE HYDROLASE"/>
    <property type="match status" value="1"/>
</dbReference>
<keyword evidence="7" id="KW-0443">Lipid metabolism</keyword>
<protein>
    <recommendedName>
        <fullName evidence="3">fatty acid amide hydrolase</fullName>
        <ecNumber evidence="3">3.5.1.99</ecNumber>
    </recommendedName>
    <alternativeName>
        <fullName evidence="17">Anandamide amidohydrolase 1</fullName>
    </alternativeName>
</protein>
<dbReference type="PANTHER" id="PTHR45847">
    <property type="entry name" value="FATTY ACID AMIDE HYDROLASE"/>
    <property type="match status" value="1"/>
</dbReference>
<dbReference type="KEGG" id="lgi:LOTGIDRAFT_237604"/>
<comment type="catalytic activity">
    <reaction evidence="8">
        <text>(9Z)-octadecenoate + glycine = N-(9Z-octadecenoyl)glycine + H2O</text>
        <dbReference type="Rhea" id="RHEA:51316"/>
        <dbReference type="ChEBI" id="CHEBI:15377"/>
        <dbReference type="ChEBI" id="CHEBI:30823"/>
        <dbReference type="ChEBI" id="CHEBI:57305"/>
        <dbReference type="ChEBI" id="CHEBI:133992"/>
    </reaction>
    <physiologicalReaction direction="right-to-left" evidence="8">
        <dbReference type="Rhea" id="RHEA:51318"/>
    </physiologicalReaction>
</comment>
<keyword evidence="20" id="KW-0175">Coiled coil</keyword>
<evidence type="ECO:0000256" key="7">
    <source>
        <dbReference type="ARBA" id="ARBA00023098"/>
    </source>
</evidence>
<evidence type="ECO:0000256" key="12">
    <source>
        <dbReference type="ARBA" id="ARBA00050992"/>
    </source>
</evidence>
<feature type="active site" description="Charge relay system" evidence="18">
    <location>
        <position position="153"/>
    </location>
</feature>
<dbReference type="OMA" id="GMQPWKY"/>